<organism evidence="2 3">
    <name type="scientific">Pedobacter hiemivivus</name>
    <dbReference type="NCBI Taxonomy" id="2530454"/>
    <lineage>
        <taxon>Bacteria</taxon>
        <taxon>Pseudomonadati</taxon>
        <taxon>Bacteroidota</taxon>
        <taxon>Sphingobacteriia</taxon>
        <taxon>Sphingobacteriales</taxon>
        <taxon>Sphingobacteriaceae</taxon>
        <taxon>Pedobacter</taxon>
    </lineage>
</organism>
<protein>
    <submittedName>
        <fullName evidence="2">DUF5017 domain-containing protein</fullName>
    </submittedName>
</protein>
<dbReference type="Pfam" id="PF16409">
    <property type="entry name" value="DUF5017"/>
    <property type="match status" value="1"/>
</dbReference>
<dbReference type="EMBL" id="SJSM01000001">
    <property type="protein sequence ID" value="TCC99608.1"/>
    <property type="molecule type" value="Genomic_DNA"/>
</dbReference>
<name>A0A4R0NHC7_9SPHI</name>
<dbReference type="InterPro" id="IPR032185">
    <property type="entry name" value="DUF5017"/>
</dbReference>
<proteinExistence type="predicted"/>
<dbReference type="OrthoDB" id="1082472at2"/>
<gene>
    <name evidence="2" type="ORF">EZ444_02735</name>
</gene>
<accession>A0A4R0NHC7</accession>
<evidence type="ECO:0000259" key="1">
    <source>
        <dbReference type="Pfam" id="PF16409"/>
    </source>
</evidence>
<reference evidence="2 3" key="1">
    <citation type="submission" date="2019-02" db="EMBL/GenBank/DDBJ databases">
        <title>Pedobacter sp. RP-3-8 sp. nov., isolated from Arctic soil.</title>
        <authorList>
            <person name="Dahal R.H."/>
        </authorList>
    </citation>
    <scope>NUCLEOTIDE SEQUENCE [LARGE SCALE GENOMIC DNA]</scope>
    <source>
        <strain evidence="2 3">RP-3-8</strain>
    </source>
</reference>
<feature type="domain" description="DUF5017" evidence="1">
    <location>
        <begin position="40"/>
        <end position="197"/>
    </location>
</feature>
<comment type="caution">
    <text evidence="2">The sequence shown here is derived from an EMBL/GenBank/DDBJ whole genome shotgun (WGS) entry which is preliminary data.</text>
</comment>
<dbReference type="RefSeq" id="WP_131606979.1">
    <property type="nucleotide sequence ID" value="NZ_SJSM01000001.1"/>
</dbReference>
<evidence type="ECO:0000313" key="3">
    <source>
        <dbReference type="Proteomes" id="UP000291117"/>
    </source>
</evidence>
<dbReference type="Proteomes" id="UP000291117">
    <property type="component" value="Unassembled WGS sequence"/>
</dbReference>
<dbReference type="AlphaFoldDB" id="A0A4R0NHC7"/>
<keyword evidence="3" id="KW-1185">Reference proteome</keyword>
<evidence type="ECO:0000313" key="2">
    <source>
        <dbReference type="EMBL" id="TCC99608.1"/>
    </source>
</evidence>
<sequence>MKYIFYALLCCLLLNACSKKIEVDNPESLTISVDPAYLKNDTLYYKVGDTAKFFMSGNSGHILFYSGEIGRNYLYANRTVAQGVPQLVFTSNAQTGTQANTLQVLATNKLAKLDAENIVAANWTNITSRATLSIGSGAVASGTINMADLITGTSDSLFIAFKYTGLTGTAQRTWTITNLTVNNVLPDGNIVPQVTLAADLNYWTKLKIGSSTANWVSTATQLQVVGGTATAPNNISWVVSKPIYVSRINPDVPVVVKPLAGEIPVYTIAGKTYSGYNYQYNTKGTYTATIVVYNNSIDEQKTMIKQFIIKVL</sequence>